<dbReference type="Gene3D" id="3.50.50.60">
    <property type="entry name" value="FAD/NAD(P)-binding domain"/>
    <property type="match status" value="1"/>
</dbReference>
<protein>
    <recommendedName>
        <fullName evidence="4">FAD-binding domain-containing protein</fullName>
    </recommendedName>
</protein>
<gene>
    <name evidence="2" type="ORF">AYP45_06990</name>
</gene>
<proteinExistence type="predicted"/>
<dbReference type="AlphaFoldDB" id="A0A1V4AUH1"/>
<dbReference type="STRING" id="1004156.AYP45_06990"/>
<keyword evidence="1" id="KW-1133">Transmembrane helix</keyword>
<dbReference type="InterPro" id="IPR050407">
    <property type="entry name" value="Geranylgeranyl_reductase"/>
</dbReference>
<dbReference type="SUPFAM" id="SSF51905">
    <property type="entry name" value="FAD/NAD(P)-binding domain"/>
    <property type="match status" value="1"/>
</dbReference>
<feature type="transmembrane region" description="Helical" evidence="1">
    <location>
        <begin position="419"/>
        <end position="441"/>
    </location>
</feature>
<dbReference type="EMBL" id="AYTS01000061">
    <property type="protein sequence ID" value="OOP56757.1"/>
    <property type="molecule type" value="Genomic_DNA"/>
</dbReference>
<evidence type="ECO:0008006" key="4">
    <source>
        <dbReference type="Google" id="ProtNLM"/>
    </source>
</evidence>
<sequence>MKEAKAILHDGARVAIIGGGPAGSFFGIFASKLAQDMGKTLDLTLYERKSFFTHGASGCNMCAGVISESLVQTLALEGINLPSTVVQWSIESYFFHTLEGSVEIKSSRLRQRGIATVFRGSGPAGSLAKGIQSFDEFLLGKAMEHGVCVNRSFIDKVCREGEKTKLYSAGNILQECDLLVGAFGIKGATGKMYEDIITGYKVPPTVKTAQSEIELGNDWIAHRFGHSIHIFLLRIPGIKFVSVIPKGDYITISVLGKDPKLDHIRAFLDHAAMKKFLPSGFKVPEKFCHCFPKISVGAARNPFAARTAFVGDASSTRLYKDGIGSAYITAKAAAHTALLHGIEEKDFREYYFPTCKFLNRDNLFGRLLFAANNLISFISPISRSYFNIVQGEQKNPEKNTPYSDILWDMFTGSRFYKDIFFRALHPWCIIYLLGAVVIYPLKKAVFSFINR</sequence>
<accession>A0A1V4AUH1</accession>
<organism evidence="2 3">
    <name type="scientific">Candidatus Brocadia carolinensis</name>
    <dbReference type="NCBI Taxonomy" id="1004156"/>
    <lineage>
        <taxon>Bacteria</taxon>
        <taxon>Pseudomonadati</taxon>
        <taxon>Planctomycetota</taxon>
        <taxon>Candidatus Brocadiia</taxon>
        <taxon>Candidatus Brocadiales</taxon>
        <taxon>Candidatus Brocadiaceae</taxon>
        <taxon>Candidatus Brocadia</taxon>
    </lineage>
</organism>
<dbReference type="PANTHER" id="PTHR42685">
    <property type="entry name" value="GERANYLGERANYL DIPHOSPHATE REDUCTASE"/>
    <property type="match status" value="1"/>
</dbReference>
<reference evidence="2 3" key="1">
    <citation type="journal article" date="2017" name="Water Res.">
        <title>Discovery and metagenomic analysis of an anammox bacterial enrichment related to Candidatus "Brocadia caroliniensis" in a full-scale glycerol-fed nitritation-denitritation separate centrate treatment process.</title>
        <authorList>
            <person name="Park H."/>
            <person name="Brotto A.C."/>
            <person name="van Loosdrecht M.C."/>
            <person name="Chandran K."/>
        </authorList>
    </citation>
    <scope>NUCLEOTIDE SEQUENCE [LARGE SCALE GENOMIC DNA]</scope>
    <source>
        <strain evidence="2">26THWARD</strain>
    </source>
</reference>
<dbReference type="Proteomes" id="UP000189681">
    <property type="component" value="Unassembled WGS sequence"/>
</dbReference>
<keyword evidence="1" id="KW-0812">Transmembrane</keyword>
<dbReference type="InterPro" id="IPR036188">
    <property type="entry name" value="FAD/NAD-bd_sf"/>
</dbReference>
<name>A0A1V4AUH1_9BACT</name>
<evidence type="ECO:0000313" key="2">
    <source>
        <dbReference type="EMBL" id="OOP56757.1"/>
    </source>
</evidence>
<comment type="caution">
    <text evidence="2">The sequence shown here is derived from an EMBL/GenBank/DDBJ whole genome shotgun (WGS) entry which is preliminary data.</text>
</comment>
<dbReference type="PANTHER" id="PTHR42685:SF22">
    <property type="entry name" value="CONDITIONED MEDIUM FACTOR RECEPTOR 1"/>
    <property type="match status" value="1"/>
</dbReference>
<keyword evidence="1" id="KW-0472">Membrane</keyword>
<evidence type="ECO:0000256" key="1">
    <source>
        <dbReference type="SAM" id="Phobius"/>
    </source>
</evidence>
<evidence type="ECO:0000313" key="3">
    <source>
        <dbReference type="Proteomes" id="UP000189681"/>
    </source>
</evidence>